<name>A0A426Y9Y2_ENSVE</name>
<dbReference type="Proteomes" id="UP000287651">
    <property type="component" value="Unassembled WGS sequence"/>
</dbReference>
<dbReference type="Gene3D" id="1.10.418.10">
    <property type="entry name" value="Calponin-like domain"/>
    <property type="match status" value="1"/>
</dbReference>
<reference evidence="1 2" key="1">
    <citation type="journal article" date="2014" name="Agronomy (Basel)">
        <title>A Draft Genome Sequence for Ensete ventricosum, the Drought-Tolerant Tree Against Hunger.</title>
        <authorList>
            <person name="Harrison J."/>
            <person name="Moore K.A."/>
            <person name="Paszkiewicz K."/>
            <person name="Jones T."/>
            <person name="Grant M."/>
            <person name="Ambacheew D."/>
            <person name="Muzemil S."/>
            <person name="Studholme D.J."/>
        </authorList>
    </citation>
    <scope>NUCLEOTIDE SEQUENCE [LARGE SCALE GENOMIC DNA]</scope>
</reference>
<dbReference type="InterPro" id="IPR036872">
    <property type="entry name" value="CH_dom_sf"/>
</dbReference>
<evidence type="ECO:0000313" key="2">
    <source>
        <dbReference type="Proteomes" id="UP000287651"/>
    </source>
</evidence>
<dbReference type="SUPFAM" id="SSF47576">
    <property type="entry name" value="Calponin-homology domain, CH-domain"/>
    <property type="match status" value="1"/>
</dbReference>
<dbReference type="AlphaFoldDB" id="A0A426Y9Y2"/>
<proteinExistence type="predicted"/>
<gene>
    <name evidence="1" type="ORF">B296_00016827</name>
</gene>
<sequence length="239" mass="25842">MQGDVSSPRAGRKNRPRATDRTMSAEIQVLLFFFLPPSAKIARNWSTTVEIDHYQLISRGNGQKQPLPVGTTGSGRSAYRSTGGLARIARYGALLPVEEKKLNATYIITVARKLGCSVFLLPEDIIEGGWNGNQNFDFNFDCSGFILVSIDSDTVRSGPAFQRNGIASANRPCSEKLDPVSVVTSYGSVPLSFDGWTAVARPRGIASTCAAPFPTPFPPPSSNKKSRPAQTQSVVLIYT</sequence>
<comment type="caution">
    <text evidence="1">The sequence shown here is derived from an EMBL/GenBank/DDBJ whole genome shotgun (WGS) entry which is preliminary data.</text>
</comment>
<evidence type="ECO:0000313" key="1">
    <source>
        <dbReference type="EMBL" id="RRT48534.1"/>
    </source>
</evidence>
<protein>
    <submittedName>
        <fullName evidence="1">Uncharacterized protein</fullName>
    </submittedName>
</protein>
<organism evidence="1 2">
    <name type="scientific">Ensete ventricosum</name>
    <name type="common">Abyssinian banana</name>
    <name type="synonym">Musa ensete</name>
    <dbReference type="NCBI Taxonomy" id="4639"/>
    <lineage>
        <taxon>Eukaryota</taxon>
        <taxon>Viridiplantae</taxon>
        <taxon>Streptophyta</taxon>
        <taxon>Embryophyta</taxon>
        <taxon>Tracheophyta</taxon>
        <taxon>Spermatophyta</taxon>
        <taxon>Magnoliopsida</taxon>
        <taxon>Liliopsida</taxon>
        <taxon>Zingiberales</taxon>
        <taxon>Musaceae</taxon>
        <taxon>Ensete</taxon>
    </lineage>
</organism>
<dbReference type="EMBL" id="AMZH03013897">
    <property type="protein sequence ID" value="RRT48534.1"/>
    <property type="molecule type" value="Genomic_DNA"/>
</dbReference>
<accession>A0A426Y9Y2</accession>